<dbReference type="GO" id="GO:0005975">
    <property type="term" value="P:carbohydrate metabolic process"/>
    <property type="evidence" value="ECO:0007669"/>
    <property type="project" value="InterPro"/>
</dbReference>
<dbReference type="GO" id="GO:0004567">
    <property type="term" value="F:beta-mannosidase activity"/>
    <property type="evidence" value="ECO:0007669"/>
    <property type="project" value="UniProtKB-EC"/>
</dbReference>
<dbReference type="InterPro" id="IPR036156">
    <property type="entry name" value="Beta-gal/glucu_dom_sf"/>
</dbReference>
<dbReference type="InterPro" id="IPR054593">
    <property type="entry name" value="Beta-mannosidase-like_N2"/>
</dbReference>
<dbReference type="EMBL" id="RKHK01000001">
    <property type="protein sequence ID" value="ROR74095.1"/>
    <property type="molecule type" value="Genomic_DNA"/>
</dbReference>
<evidence type="ECO:0000256" key="2">
    <source>
        <dbReference type="ARBA" id="ARBA00007401"/>
    </source>
</evidence>
<dbReference type="Gene3D" id="2.60.40.10">
    <property type="entry name" value="Immunoglobulins"/>
    <property type="match status" value="1"/>
</dbReference>
<name>A0A3N2BFU9_9MICO</name>
<comment type="caution">
    <text evidence="8">The sequence shown here is derived from an EMBL/GenBank/DDBJ whole genome shotgun (WGS) entry which is preliminary data.</text>
</comment>
<keyword evidence="4" id="KW-0378">Hydrolase</keyword>
<keyword evidence="5" id="KW-0326">Glycosidase</keyword>
<dbReference type="Gene3D" id="2.60.120.260">
    <property type="entry name" value="Galactose-binding domain-like"/>
    <property type="match status" value="1"/>
</dbReference>
<evidence type="ECO:0000256" key="3">
    <source>
        <dbReference type="ARBA" id="ARBA00012754"/>
    </source>
</evidence>
<evidence type="ECO:0000256" key="1">
    <source>
        <dbReference type="ARBA" id="ARBA00000829"/>
    </source>
</evidence>
<dbReference type="FunFam" id="3.20.20.80:FF:000050">
    <property type="entry name" value="Beta-mannosidase B"/>
    <property type="match status" value="1"/>
</dbReference>
<dbReference type="InterPro" id="IPR013783">
    <property type="entry name" value="Ig-like_fold"/>
</dbReference>
<dbReference type="PANTHER" id="PTHR43730">
    <property type="entry name" value="BETA-MANNOSIDASE"/>
    <property type="match status" value="1"/>
</dbReference>
<evidence type="ECO:0000259" key="6">
    <source>
        <dbReference type="Pfam" id="PF00703"/>
    </source>
</evidence>
<feature type="domain" description="Beta-mannosidase-like galactose-binding" evidence="7">
    <location>
        <begin position="43"/>
        <end position="196"/>
    </location>
</feature>
<feature type="domain" description="Glycoside hydrolase family 2 immunoglobulin-like beta-sandwich" evidence="6">
    <location>
        <begin position="236"/>
        <end position="310"/>
    </location>
</feature>
<comment type="similarity">
    <text evidence="2">Belongs to the glycosyl hydrolase 2 family.</text>
</comment>
<dbReference type="InterPro" id="IPR017853">
    <property type="entry name" value="GH"/>
</dbReference>
<dbReference type="PANTHER" id="PTHR43730:SF1">
    <property type="entry name" value="BETA-MANNOSIDASE"/>
    <property type="match status" value="1"/>
</dbReference>
<reference evidence="8 9" key="1">
    <citation type="submission" date="2018-11" db="EMBL/GenBank/DDBJ databases">
        <title>Sequencing the genomes of 1000 actinobacteria strains.</title>
        <authorList>
            <person name="Klenk H.-P."/>
        </authorList>
    </citation>
    <scope>NUCLEOTIDE SEQUENCE [LARGE SCALE GENOMIC DNA]</scope>
    <source>
        <strain evidence="8 9">DSM 11294</strain>
    </source>
</reference>
<dbReference type="Gene3D" id="3.20.20.80">
    <property type="entry name" value="Glycosidases"/>
    <property type="match status" value="1"/>
</dbReference>
<dbReference type="Pfam" id="PF00703">
    <property type="entry name" value="Glyco_hydro_2"/>
    <property type="match status" value="1"/>
</dbReference>
<keyword evidence="9" id="KW-1185">Reference proteome</keyword>
<dbReference type="SUPFAM" id="SSF49785">
    <property type="entry name" value="Galactose-binding domain-like"/>
    <property type="match status" value="1"/>
</dbReference>
<evidence type="ECO:0000256" key="4">
    <source>
        <dbReference type="ARBA" id="ARBA00022801"/>
    </source>
</evidence>
<evidence type="ECO:0000313" key="9">
    <source>
        <dbReference type="Proteomes" id="UP000280668"/>
    </source>
</evidence>
<dbReference type="SUPFAM" id="SSF49303">
    <property type="entry name" value="beta-Galactosidase/glucuronidase domain"/>
    <property type="match status" value="1"/>
</dbReference>
<evidence type="ECO:0000259" key="7">
    <source>
        <dbReference type="Pfam" id="PF22666"/>
    </source>
</evidence>
<evidence type="ECO:0000313" key="8">
    <source>
        <dbReference type="EMBL" id="ROR74095.1"/>
    </source>
</evidence>
<sequence length="869" mass="95185">MTTAPSAPAPTLPARMDLTGAWRLSLITPASDAPAEVTSWGDIAATVPGTVHTDLMAAGLLEDPEIGTRENDQHWIGRSEWSYHRTFTVVPGEHEHTELVMAGLDTLAVVRVNGEVVAETKNQHRTYRVDVTELLHEGENTLEVRFRPIFEEIDRVEGEVGLLPATEAIHYPYVRKMACNFGWDWGPRFITAGIWREIHLESWSSARLGTVIPLATWDQDSGDGVLDVAATVIGSPATARLRVTASRDGSSATTEESVGTDGASVQLRVPQAAPWWPSGYGDQPLYDVVIELLDADGAVLDRVTRRTGFRTVTTVEQPDGRGSTWETSINGQRVPVRGYDWIPDTCFPATITEERYQRRIDQAVAGGANMLRVWGGGIYESAAFYEYCDARGVLVWQDFLFACAAYPETEDYAAEVEGEARDAIQERAHHPSLVLWNGNNECTWGYHDWTWWHDILQGKAWGARYYGELLPALIAELDPSRPYIPGSPSSGDLEQAPNDDALGIQHLWEVWNQLDYVHYRDHDSSFVAEFGFCGPPTWATLRQAVPEGELTLQNEEVTHHLRAADGVIKLDRGLAQHFPAPVPDAVGLGWSDEDWHYLAQVNQARALTLGVDHLRALQRNSGVVVWQLNDCWPVISWAAVDSEERLKPLWYALRSAFATRRVTVQPTSLGADAATRGEGALQLVAVNDEPGEWEATARVRRVSFTGEVLASAELTLTAPAAGVASVEVPADVATPADPRSELIVVDTDGAGGSPGFPGGGVQRTTWFFERDKDLDYPQAQWEASVTEVPGGLELTVQATTLLRDLAVFPDRLTGPDGTALGPEAAASDLLLTVLPGESVTITLPGTLPEHAELLTSRPVLRAVNDIVHR</sequence>
<dbReference type="InterPro" id="IPR008979">
    <property type="entry name" value="Galactose-bd-like_sf"/>
</dbReference>
<dbReference type="Proteomes" id="UP000280668">
    <property type="component" value="Unassembled WGS sequence"/>
</dbReference>
<dbReference type="EC" id="3.2.1.25" evidence="3"/>
<dbReference type="InterPro" id="IPR050887">
    <property type="entry name" value="Beta-mannosidase_GH2"/>
</dbReference>
<evidence type="ECO:0000256" key="5">
    <source>
        <dbReference type="ARBA" id="ARBA00023295"/>
    </source>
</evidence>
<dbReference type="SUPFAM" id="SSF51445">
    <property type="entry name" value="(Trans)glycosidases"/>
    <property type="match status" value="1"/>
</dbReference>
<dbReference type="InterPro" id="IPR006102">
    <property type="entry name" value="Ig-like_GH2"/>
</dbReference>
<proteinExistence type="inferred from homology"/>
<accession>A0A3N2BFU9</accession>
<comment type="catalytic activity">
    <reaction evidence="1">
        <text>Hydrolysis of terminal, non-reducing beta-D-mannose residues in beta-D-mannosides.</text>
        <dbReference type="EC" id="3.2.1.25"/>
    </reaction>
</comment>
<organism evidence="8 9">
    <name type="scientific">Bogoriella caseilytica</name>
    <dbReference type="NCBI Taxonomy" id="56055"/>
    <lineage>
        <taxon>Bacteria</taxon>
        <taxon>Bacillati</taxon>
        <taxon>Actinomycetota</taxon>
        <taxon>Actinomycetes</taxon>
        <taxon>Micrococcales</taxon>
        <taxon>Bogoriellaceae</taxon>
        <taxon>Bogoriella</taxon>
    </lineage>
</organism>
<gene>
    <name evidence="8" type="ORF">EDD31_2492</name>
</gene>
<dbReference type="OrthoDB" id="9758603at2"/>
<protein>
    <recommendedName>
        <fullName evidence="3">beta-mannosidase</fullName>
        <ecNumber evidence="3">3.2.1.25</ecNumber>
    </recommendedName>
</protein>
<dbReference type="RefSeq" id="WP_123304429.1">
    <property type="nucleotide sequence ID" value="NZ_RKHK01000001.1"/>
</dbReference>
<dbReference type="AlphaFoldDB" id="A0A3N2BFU9"/>
<dbReference type="GO" id="GO:0006516">
    <property type="term" value="P:glycoprotein catabolic process"/>
    <property type="evidence" value="ECO:0007669"/>
    <property type="project" value="TreeGrafter"/>
</dbReference>
<dbReference type="Pfam" id="PF22666">
    <property type="entry name" value="Glyco_hydro_2_N2"/>
    <property type="match status" value="1"/>
</dbReference>